<dbReference type="PROSITE" id="PS01315">
    <property type="entry name" value="CDS"/>
    <property type="match status" value="1"/>
</dbReference>
<evidence type="ECO:0000256" key="3">
    <source>
        <dbReference type="ARBA" id="ARBA00005119"/>
    </source>
</evidence>
<comment type="subcellular location">
    <subcellularLocation>
        <location evidence="2">Cell membrane</location>
        <topology evidence="2">Multi-pass membrane protein</topology>
    </subcellularLocation>
</comment>
<comment type="catalytic activity">
    <reaction evidence="1 18">
        <text>a 1,2-diacyl-sn-glycero-3-phosphate + CTP + H(+) = a CDP-1,2-diacyl-sn-glycerol + diphosphate</text>
        <dbReference type="Rhea" id="RHEA:16229"/>
        <dbReference type="ChEBI" id="CHEBI:15378"/>
        <dbReference type="ChEBI" id="CHEBI:33019"/>
        <dbReference type="ChEBI" id="CHEBI:37563"/>
        <dbReference type="ChEBI" id="CHEBI:58332"/>
        <dbReference type="ChEBI" id="CHEBI:58608"/>
        <dbReference type="EC" id="2.7.7.41"/>
    </reaction>
</comment>
<comment type="pathway">
    <text evidence="4">Lipid metabolism.</text>
</comment>
<evidence type="ECO:0000256" key="4">
    <source>
        <dbReference type="ARBA" id="ARBA00005189"/>
    </source>
</evidence>
<evidence type="ECO:0000256" key="8">
    <source>
        <dbReference type="ARBA" id="ARBA00022475"/>
    </source>
</evidence>
<keyword evidence="9" id="KW-0444">Lipid biosynthesis</keyword>
<keyword evidence="8" id="KW-1003">Cell membrane</keyword>
<dbReference type="RefSeq" id="WP_149956205.1">
    <property type="nucleotide sequence ID" value="NZ_BKDJ01000004.1"/>
</dbReference>
<keyword evidence="14" id="KW-0443">Lipid metabolism</keyword>
<feature type="transmembrane region" description="Helical" evidence="20">
    <location>
        <begin position="58"/>
        <end position="91"/>
    </location>
</feature>
<organism evidence="21 22">
    <name type="scientific">Zafaria cholistanensis</name>
    <dbReference type="NCBI Taxonomy" id="1682741"/>
    <lineage>
        <taxon>Bacteria</taxon>
        <taxon>Bacillati</taxon>
        <taxon>Actinomycetota</taxon>
        <taxon>Actinomycetes</taxon>
        <taxon>Micrococcales</taxon>
        <taxon>Micrococcaceae</taxon>
        <taxon>Zafaria</taxon>
    </lineage>
</organism>
<evidence type="ECO:0000256" key="16">
    <source>
        <dbReference type="ARBA" id="ARBA00023209"/>
    </source>
</evidence>
<evidence type="ECO:0000256" key="6">
    <source>
        <dbReference type="ARBA" id="ARBA00012487"/>
    </source>
</evidence>
<evidence type="ECO:0000256" key="1">
    <source>
        <dbReference type="ARBA" id="ARBA00001698"/>
    </source>
</evidence>
<evidence type="ECO:0000256" key="10">
    <source>
        <dbReference type="ARBA" id="ARBA00022679"/>
    </source>
</evidence>
<feature type="transmembrane region" description="Helical" evidence="20">
    <location>
        <begin position="130"/>
        <end position="148"/>
    </location>
</feature>
<feature type="transmembrane region" description="Helical" evidence="20">
    <location>
        <begin position="300"/>
        <end position="318"/>
    </location>
</feature>
<feature type="region of interest" description="Disordered" evidence="19">
    <location>
        <begin position="1"/>
        <end position="51"/>
    </location>
</feature>
<keyword evidence="12 18" id="KW-0548">Nucleotidyltransferase</keyword>
<evidence type="ECO:0000256" key="5">
    <source>
        <dbReference type="ARBA" id="ARBA00010185"/>
    </source>
</evidence>
<dbReference type="InterPro" id="IPR000374">
    <property type="entry name" value="PC_trans"/>
</dbReference>
<evidence type="ECO:0000256" key="11">
    <source>
        <dbReference type="ARBA" id="ARBA00022692"/>
    </source>
</evidence>
<keyword evidence="15 20" id="KW-0472">Membrane</keyword>
<evidence type="ECO:0000256" key="7">
    <source>
        <dbReference type="ARBA" id="ARBA00019373"/>
    </source>
</evidence>
<dbReference type="Pfam" id="PF01148">
    <property type="entry name" value="CTP_transf_1"/>
    <property type="match status" value="1"/>
</dbReference>
<evidence type="ECO:0000313" key="21">
    <source>
        <dbReference type="EMBL" id="GER22568.1"/>
    </source>
</evidence>
<feature type="transmembrane region" description="Helical" evidence="20">
    <location>
        <begin position="226"/>
        <end position="244"/>
    </location>
</feature>
<evidence type="ECO:0000256" key="17">
    <source>
        <dbReference type="ARBA" id="ARBA00023264"/>
    </source>
</evidence>
<keyword evidence="10 18" id="KW-0808">Transferase</keyword>
<protein>
    <recommendedName>
        <fullName evidence="7 18">Phosphatidate cytidylyltransferase</fullName>
        <ecNumber evidence="6 18">2.7.7.41</ecNumber>
    </recommendedName>
</protein>
<reference evidence="21 22" key="1">
    <citation type="submission" date="2019-09" db="EMBL/GenBank/DDBJ databases">
        <title>Arthrobacter zafarii sp. nov., a moderately thermotolerant and halotolerant actinobacterium isolated from Cholistan desert soil of Pakistan.</title>
        <authorList>
            <person name="Amin A."/>
            <person name="Ahmed I."/>
            <person name="Khalid N."/>
            <person name="Schumann P."/>
            <person name="Busse H.J."/>
            <person name="Khan I.U."/>
            <person name="Li S."/>
            <person name="Li W.J."/>
        </authorList>
    </citation>
    <scope>NUCLEOTIDE SEQUENCE [LARGE SCALE GENOMIC DNA]</scope>
    <source>
        <strain evidence="21 22">NCCP-1664</strain>
    </source>
</reference>
<dbReference type="AlphaFoldDB" id="A0A5A7NRX1"/>
<evidence type="ECO:0000256" key="9">
    <source>
        <dbReference type="ARBA" id="ARBA00022516"/>
    </source>
</evidence>
<keyword evidence="17" id="KW-1208">Phospholipid metabolism</keyword>
<dbReference type="Proteomes" id="UP000325307">
    <property type="component" value="Unassembled WGS sequence"/>
</dbReference>
<dbReference type="EMBL" id="BKDJ01000004">
    <property type="protein sequence ID" value="GER22568.1"/>
    <property type="molecule type" value="Genomic_DNA"/>
</dbReference>
<evidence type="ECO:0000256" key="19">
    <source>
        <dbReference type="SAM" id="MobiDB-lite"/>
    </source>
</evidence>
<keyword evidence="22" id="KW-1185">Reference proteome</keyword>
<dbReference type="GO" id="GO:0004605">
    <property type="term" value="F:phosphatidate cytidylyltransferase activity"/>
    <property type="evidence" value="ECO:0007669"/>
    <property type="project" value="UniProtKB-EC"/>
</dbReference>
<dbReference type="GO" id="GO:0016024">
    <property type="term" value="P:CDP-diacylglycerol biosynthetic process"/>
    <property type="evidence" value="ECO:0007669"/>
    <property type="project" value="UniProtKB-UniPathway"/>
</dbReference>
<dbReference type="PANTHER" id="PTHR46382:SF1">
    <property type="entry name" value="PHOSPHATIDATE CYTIDYLYLTRANSFERASE"/>
    <property type="match status" value="1"/>
</dbReference>
<feature type="transmembrane region" description="Helical" evidence="20">
    <location>
        <begin position="160"/>
        <end position="179"/>
    </location>
</feature>
<evidence type="ECO:0000256" key="13">
    <source>
        <dbReference type="ARBA" id="ARBA00022989"/>
    </source>
</evidence>
<dbReference type="UniPathway" id="UPA00557">
    <property type="reaction ID" value="UER00614"/>
</dbReference>
<dbReference type="GO" id="GO:0005886">
    <property type="term" value="C:plasma membrane"/>
    <property type="evidence" value="ECO:0007669"/>
    <property type="project" value="UniProtKB-SubCell"/>
</dbReference>
<keyword evidence="13 20" id="KW-1133">Transmembrane helix</keyword>
<feature type="transmembrane region" description="Helical" evidence="20">
    <location>
        <begin position="185"/>
        <end position="205"/>
    </location>
</feature>
<evidence type="ECO:0000256" key="14">
    <source>
        <dbReference type="ARBA" id="ARBA00023098"/>
    </source>
</evidence>
<name>A0A5A7NRX1_9MICC</name>
<keyword evidence="16" id="KW-0594">Phospholipid biosynthesis</keyword>
<comment type="caution">
    <text evidence="21">The sequence shown here is derived from an EMBL/GenBank/DDBJ whole genome shotgun (WGS) entry which is preliminary data.</text>
</comment>
<gene>
    <name evidence="21" type="ORF">NCCP1664_10650</name>
</gene>
<dbReference type="OrthoDB" id="9799199at2"/>
<comment type="pathway">
    <text evidence="3 18">Phospholipid metabolism; CDP-diacylglycerol biosynthesis; CDP-diacylglycerol from sn-glycerol 3-phosphate: step 3/3.</text>
</comment>
<comment type="similarity">
    <text evidence="5 18">Belongs to the CDS family.</text>
</comment>
<evidence type="ECO:0000256" key="15">
    <source>
        <dbReference type="ARBA" id="ARBA00023136"/>
    </source>
</evidence>
<accession>A0A5A7NRX1</accession>
<dbReference type="EC" id="2.7.7.41" evidence="6 18"/>
<sequence length="319" mass="32625">MNGTTQPEESQPEPGTAREAPEGSGFPTGASRRSLRTSRPGDGAGGASSSRAGRDLPAAIGVGVVLILLVLAGLLFVPLAFVATVAVFGVFGCWEVSRALSTAKADVPPVPLAVGSVALPFAAYYGGEEAIAFALTGTAALVMLWRLFEGGAGALRSILASLLTILWIPTLLSFGVLLFNEPNGALKVATLLLLVVANDTFGYLVGASLGKHPMAPKISPKKSWEGFAGSVAGAVVVGVLAAVFLLHQPWWAGLVLAVATVAAATAGDLSESMLKRELGIKDMSNMLPGHGGVMDRLDSIVFATPVAYILSVLLLPGAL</sequence>
<feature type="transmembrane region" description="Helical" evidence="20">
    <location>
        <begin position="250"/>
        <end position="269"/>
    </location>
</feature>
<dbReference type="PANTHER" id="PTHR46382">
    <property type="entry name" value="PHOSPHATIDATE CYTIDYLYLTRANSFERASE"/>
    <property type="match status" value="1"/>
</dbReference>
<evidence type="ECO:0000256" key="20">
    <source>
        <dbReference type="SAM" id="Phobius"/>
    </source>
</evidence>
<evidence type="ECO:0000256" key="18">
    <source>
        <dbReference type="RuleBase" id="RU003938"/>
    </source>
</evidence>
<evidence type="ECO:0000256" key="12">
    <source>
        <dbReference type="ARBA" id="ARBA00022695"/>
    </source>
</evidence>
<proteinExistence type="inferred from homology"/>
<keyword evidence="11 18" id="KW-0812">Transmembrane</keyword>
<evidence type="ECO:0000256" key="2">
    <source>
        <dbReference type="ARBA" id="ARBA00004651"/>
    </source>
</evidence>
<evidence type="ECO:0000313" key="22">
    <source>
        <dbReference type="Proteomes" id="UP000325307"/>
    </source>
</evidence>